<dbReference type="Proteomes" id="UP000218702">
    <property type="component" value="Chromosome"/>
</dbReference>
<evidence type="ECO:0000313" key="2">
    <source>
        <dbReference type="Proteomes" id="UP000218702"/>
    </source>
</evidence>
<protein>
    <submittedName>
        <fullName evidence="1">Uncharacterized protein</fullName>
    </submittedName>
</protein>
<name>A0A1Z4V0H4_9CYAN</name>
<accession>A0A1Z4V0H4</accession>
<proteinExistence type="predicted"/>
<organism evidence="1 2">
    <name type="scientific">Dolichospermum compactum NIES-806</name>
    <dbReference type="NCBI Taxonomy" id="1973481"/>
    <lineage>
        <taxon>Bacteria</taxon>
        <taxon>Bacillati</taxon>
        <taxon>Cyanobacteriota</taxon>
        <taxon>Cyanophyceae</taxon>
        <taxon>Nostocales</taxon>
        <taxon>Aphanizomenonaceae</taxon>
        <taxon>Dolichospermum</taxon>
        <taxon>Dolichospermum compactum</taxon>
    </lineage>
</organism>
<evidence type="ECO:0000313" key="1">
    <source>
        <dbReference type="EMBL" id="BAZ85008.1"/>
    </source>
</evidence>
<sequence length="30" mass="3748">MNWIVEFHQDFETEFDALPEDVQNKFYLNQ</sequence>
<dbReference type="AlphaFoldDB" id="A0A1Z4V0H4"/>
<gene>
    <name evidence="1" type="ORF">NIES806_12080</name>
</gene>
<reference evidence="1 2" key="1">
    <citation type="submission" date="2017-06" db="EMBL/GenBank/DDBJ databases">
        <title>Genome sequencing of cyanobaciteial culture collection at National Institute for Environmental Studies (NIES).</title>
        <authorList>
            <person name="Hirose Y."/>
            <person name="Shimura Y."/>
            <person name="Fujisawa T."/>
            <person name="Nakamura Y."/>
            <person name="Kawachi M."/>
        </authorList>
    </citation>
    <scope>NUCLEOTIDE SEQUENCE [LARGE SCALE GENOMIC DNA]</scope>
    <source>
        <strain evidence="1 2">NIES-806</strain>
    </source>
</reference>
<dbReference type="EMBL" id="AP018316">
    <property type="protein sequence ID" value="BAZ85008.1"/>
    <property type="molecule type" value="Genomic_DNA"/>
</dbReference>
<dbReference type="KEGG" id="dcm:NIES806_12080"/>
<keyword evidence="2" id="KW-1185">Reference proteome</keyword>